<organism evidence="11 12">
    <name type="scientific">Arthrobacter terrae</name>
    <dbReference type="NCBI Taxonomy" id="2935737"/>
    <lineage>
        <taxon>Bacteria</taxon>
        <taxon>Bacillati</taxon>
        <taxon>Actinomycetota</taxon>
        <taxon>Actinomycetes</taxon>
        <taxon>Micrococcales</taxon>
        <taxon>Micrococcaceae</taxon>
        <taxon>Arthrobacter</taxon>
    </lineage>
</organism>
<dbReference type="PANTHER" id="PTHR12468:SF2">
    <property type="entry name" value="GPI MANNOSYLTRANSFERASE 2"/>
    <property type="match status" value="1"/>
</dbReference>
<keyword evidence="12" id="KW-1185">Reference proteome</keyword>
<comment type="caution">
    <text evidence="11">The sequence shown here is derived from an EMBL/GenBank/DDBJ whole genome shotgun (WGS) entry which is preliminary data.</text>
</comment>
<protein>
    <recommendedName>
        <fullName evidence="13">Glycosyltransferase RgtA/B/C/D-like domain-containing protein</fullName>
    </recommendedName>
</protein>
<dbReference type="GO" id="GO:0031501">
    <property type="term" value="C:mannosyltransferase complex"/>
    <property type="evidence" value="ECO:0007669"/>
    <property type="project" value="TreeGrafter"/>
</dbReference>
<accession>A0A931G526</accession>
<dbReference type="GO" id="GO:0004376">
    <property type="term" value="F:GPI mannosyltransferase activity"/>
    <property type="evidence" value="ECO:0007669"/>
    <property type="project" value="InterPro"/>
</dbReference>
<evidence type="ECO:0000256" key="7">
    <source>
        <dbReference type="ARBA" id="ARBA00022824"/>
    </source>
</evidence>
<dbReference type="GO" id="GO:0006506">
    <property type="term" value="P:GPI anchor biosynthetic process"/>
    <property type="evidence" value="ECO:0007669"/>
    <property type="project" value="UniProtKB-KW"/>
</dbReference>
<evidence type="ECO:0000313" key="11">
    <source>
        <dbReference type="EMBL" id="MBG0740366.1"/>
    </source>
</evidence>
<evidence type="ECO:0000256" key="10">
    <source>
        <dbReference type="SAM" id="Phobius"/>
    </source>
</evidence>
<name>A0A931G526_9MICC</name>
<dbReference type="PANTHER" id="PTHR12468">
    <property type="entry name" value="GPI MANNOSYLTRANSFERASE 2"/>
    <property type="match status" value="1"/>
</dbReference>
<gene>
    <name evidence="11" type="ORF">IV500_13345</name>
</gene>
<dbReference type="Proteomes" id="UP000655366">
    <property type="component" value="Unassembled WGS sequence"/>
</dbReference>
<evidence type="ECO:0000313" key="12">
    <source>
        <dbReference type="Proteomes" id="UP000655366"/>
    </source>
</evidence>
<feature type="transmembrane region" description="Helical" evidence="10">
    <location>
        <begin position="315"/>
        <end position="331"/>
    </location>
</feature>
<feature type="transmembrane region" description="Helical" evidence="10">
    <location>
        <begin position="12"/>
        <end position="34"/>
    </location>
</feature>
<dbReference type="GO" id="GO:0016020">
    <property type="term" value="C:membrane"/>
    <property type="evidence" value="ECO:0007669"/>
    <property type="project" value="GOC"/>
</dbReference>
<keyword evidence="7" id="KW-0256">Endoplasmic reticulum</keyword>
<feature type="transmembrane region" description="Helical" evidence="10">
    <location>
        <begin position="361"/>
        <end position="382"/>
    </location>
</feature>
<evidence type="ECO:0000256" key="6">
    <source>
        <dbReference type="ARBA" id="ARBA00022692"/>
    </source>
</evidence>
<feature type="transmembrane region" description="Helical" evidence="10">
    <location>
        <begin position="106"/>
        <end position="128"/>
    </location>
</feature>
<feature type="transmembrane region" description="Helical" evidence="10">
    <location>
        <begin position="181"/>
        <end position="214"/>
    </location>
</feature>
<feature type="transmembrane region" description="Helical" evidence="10">
    <location>
        <begin position="337"/>
        <end position="354"/>
    </location>
</feature>
<keyword evidence="8 10" id="KW-1133">Transmembrane helix</keyword>
<comment type="pathway">
    <text evidence="2">Glycolipid biosynthesis; glycosylphosphatidylinositol-anchor biosynthesis.</text>
</comment>
<keyword evidence="3" id="KW-0337">GPI-anchor biosynthesis</keyword>
<feature type="transmembrane region" description="Helical" evidence="10">
    <location>
        <begin position="140"/>
        <end position="161"/>
    </location>
</feature>
<evidence type="ECO:0008006" key="13">
    <source>
        <dbReference type="Google" id="ProtNLM"/>
    </source>
</evidence>
<keyword evidence="6 10" id="KW-0812">Transmembrane</keyword>
<keyword evidence="4" id="KW-0328">Glycosyltransferase</keyword>
<evidence type="ECO:0000256" key="9">
    <source>
        <dbReference type="ARBA" id="ARBA00023136"/>
    </source>
</evidence>
<evidence type="ECO:0000256" key="8">
    <source>
        <dbReference type="ARBA" id="ARBA00022989"/>
    </source>
</evidence>
<dbReference type="AlphaFoldDB" id="A0A931G526"/>
<keyword evidence="9 10" id="KW-0472">Membrane</keyword>
<evidence type="ECO:0000256" key="3">
    <source>
        <dbReference type="ARBA" id="ARBA00022502"/>
    </source>
</evidence>
<evidence type="ECO:0000256" key="1">
    <source>
        <dbReference type="ARBA" id="ARBA00004477"/>
    </source>
</evidence>
<proteinExistence type="predicted"/>
<evidence type="ECO:0000256" key="2">
    <source>
        <dbReference type="ARBA" id="ARBA00004687"/>
    </source>
</evidence>
<evidence type="ECO:0000256" key="5">
    <source>
        <dbReference type="ARBA" id="ARBA00022679"/>
    </source>
</evidence>
<feature type="transmembrane region" description="Helical" evidence="10">
    <location>
        <begin position="282"/>
        <end position="303"/>
    </location>
</feature>
<dbReference type="EMBL" id="JADNYM010000016">
    <property type="protein sequence ID" value="MBG0740366.1"/>
    <property type="molecule type" value="Genomic_DNA"/>
</dbReference>
<reference evidence="11 12" key="1">
    <citation type="submission" date="2020-11" db="EMBL/GenBank/DDBJ databases">
        <title>Arthrobacter antarcticus sp. nov., isolated from Antarctic Soil.</title>
        <authorList>
            <person name="Li J."/>
        </authorList>
    </citation>
    <scope>NUCLEOTIDE SEQUENCE [LARGE SCALE GENOMIC DNA]</scope>
    <source>
        <strain evidence="11 12">Z1-20</strain>
    </source>
</reference>
<dbReference type="GO" id="GO:0000009">
    <property type="term" value="F:alpha-1,6-mannosyltransferase activity"/>
    <property type="evidence" value="ECO:0007669"/>
    <property type="project" value="InterPro"/>
</dbReference>
<comment type="subcellular location">
    <subcellularLocation>
        <location evidence="1">Endoplasmic reticulum membrane</location>
        <topology evidence="1">Multi-pass membrane protein</topology>
    </subcellularLocation>
</comment>
<keyword evidence="5" id="KW-0808">Transferase</keyword>
<evidence type="ECO:0000256" key="4">
    <source>
        <dbReference type="ARBA" id="ARBA00022676"/>
    </source>
</evidence>
<sequence>MRGADTARRWPWWIRIAVIYLAARFVSYCIFEAVSLHQGISPWGGAHPDYLHFVGIWDSTWYRDVFDNGYPRVIPRDAAGVARENSWAFYPLYPFLVRGLSAITSLGWLVLAPALSLAAGLAASLLIYRLFRRFASTSTATWGIVFFVTFPVSPVLQVPYAESLSLLLLAAALYLLVRQRYLWAMPVVVLMCLSRPAGVPFAAVVGAHLLFRFLRRRTVQFRTAELLSGMALLLVSALAAFAWPLIAWAATGQPTAYTDTETAWRGTALELFTPWLDTGRQLFGPVLGPLAPLVLVLLFALYMGSRAVRNIGSDLRLWCIGYFGYILAVLQPQTSTFRMLLPLFPLALAAAFVSRSRAYRGTILVLFILLQIVWVAWLWSWAELPGGGDYPP</sequence>
<dbReference type="InterPro" id="IPR007315">
    <property type="entry name" value="PIG-V/Gpi18"/>
</dbReference>
<feature type="transmembrane region" description="Helical" evidence="10">
    <location>
        <begin position="226"/>
        <end position="250"/>
    </location>
</feature>